<name>A0A2P2M1S7_RHIMU</name>
<organism evidence="1">
    <name type="scientific">Rhizophora mucronata</name>
    <name type="common">Asiatic mangrove</name>
    <dbReference type="NCBI Taxonomy" id="61149"/>
    <lineage>
        <taxon>Eukaryota</taxon>
        <taxon>Viridiplantae</taxon>
        <taxon>Streptophyta</taxon>
        <taxon>Embryophyta</taxon>
        <taxon>Tracheophyta</taxon>
        <taxon>Spermatophyta</taxon>
        <taxon>Magnoliopsida</taxon>
        <taxon>eudicotyledons</taxon>
        <taxon>Gunneridae</taxon>
        <taxon>Pentapetalae</taxon>
        <taxon>rosids</taxon>
        <taxon>fabids</taxon>
        <taxon>Malpighiales</taxon>
        <taxon>Rhizophoraceae</taxon>
        <taxon>Rhizophora</taxon>
    </lineage>
</organism>
<dbReference type="AlphaFoldDB" id="A0A2P2M1S7"/>
<sequence>MYEKKRLIMRHIMAIQSKMKGGGNLEHLFKEIL</sequence>
<proteinExistence type="predicted"/>
<accession>A0A2P2M1S7</accession>
<protein>
    <submittedName>
        <fullName evidence="1">Uncharacterized protein</fullName>
    </submittedName>
</protein>
<evidence type="ECO:0000313" key="1">
    <source>
        <dbReference type="EMBL" id="MBX24187.1"/>
    </source>
</evidence>
<dbReference type="EMBL" id="GGEC01043703">
    <property type="protein sequence ID" value="MBX24187.1"/>
    <property type="molecule type" value="Transcribed_RNA"/>
</dbReference>
<reference evidence="1" key="1">
    <citation type="submission" date="2018-02" db="EMBL/GenBank/DDBJ databases">
        <title>Rhizophora mucronata_Transcriptome.</title>
        <authorList>
            <person name="Meera S.P."/>
            <person name="Sreeshan A."/>
            <person name="Augustine A."/>
        </authorList>
    </citation>
    <scope>NUCLEOTIDE SEQUENCE</scope>
    <source>
        <tissue evidence="1">Leaf</tissue>
    </source>
</reference>